<name>A0A239PGI9_9ACTN</name>
<reference evidence="2 3" key="1">
    <citation type="submission" date="2017-06" db="EMBL/GenBank/DDBJ databases">
        <authorList>
            <person name="Kim H.J."/>
            <person name="Triplett B.A."/>
        </authorList>
    </citation>
    <scope>NUCLEOTIDE SEQUENCE [LARGE SCALE GENOMIC DNA]</scope>
    <source>
        <strain evidence="2 3">CGMCC 4.5593</strain>
    </source>
</reference>
<feature type="region of interest" description="Disordered" evidence="1">
    <location>
        <begin position="47"/>
        <end position="85"/>
    </location>
</feature>
<protein>
    <submittedName>
        <fullName evidence="2">Uncharacterized protein</fullName>
    </submittedName>
</protein>
<gene>
    <name evidence="2" type="ORF">SAMN05421812_12561</name>
</gene>
<proteinExistence type="predicted"/>
<evidence type="ECO:0000256" key="1">
    <source>
        <dbReference type="SAM" id="MobiDB-lite"/>
    </source>
</evidence>
<evidence type="ECO:0000313" key="3">
    <source>
        <dbReference type="Proteomes" id="UP000198362"/>
    </source>
</evidence>
<dbReference type="EMBL" id="FZPH01000025">
    <property type="protein sequence ID" value="SNT65718.1"/>
    <property type="molecule type" value="Genomic_DNA"/>
</dbReference>
<evidence type="ECO:0000313" key="2">
    <source>
        <dbReference type="EMBL" id="SNT65718.1"/>
    </source>
</evidence>
<keyword evidence="3" id="KW-1185">Reference proteome</keyword>
<accession>A0A239PGI9</accession>
<organism evidence="2 3">
    <name type="scientific">Asanoa hainanensis</name>
    <dbReference type="NCBI Taxonomy" id="560556"/>
    <lineage>
        <taxon>Bacteria</taxon>
        <taxon>Bacillati</taxon>
        <taxon>Actinomycetota</taxon>
        <taxon>Actinomycetes</taxon>
        <taxon>Micromonosporales</taxon>
        <taxon>Micromonosporaceae</taxon>
        <taxon>Asanoa</taxon>
    </lineage>
</organism>
<dbReference type="AlphaFoldDB" id="A0A239PGI9"/>
<dbReference type="RefSeq" id="WP_144022949.1">
    <property type="nucleotide sequence ID" value="NZ_FZPH01000025.1"/>
</dbReference>
<dbReference type="Proteomes" id="UP000198362">
    <property type="component" value="Unassembled WGS sequence"/>
</dbReference>
<sequence>MHHTQLAPAQAEARRRPRLRTGGVPRLLAGAMALLLAVAVAGCSGSDDPYEGSGGNPPLVQRGLGDQSSTPTGAPGGSGNGSKYPGAEDCVGKFAQAWSQPTLSKEAWLGQVKPLADPQMNKYLDTIDPQIIKSTQVQGMPEPVTMTNLIATMNVKTDGGTLRITCTYSVDGWRAARVDTQGS</sequence>